<evidence type="ECO:0008006" key="4">
    <source>
        <dbReference type="Google" id="ProtNLM"/>
    </source>
</evidence>
<evidence type="ECO:0000313" key="2">
    <source>
        <dbReference type="EMBL" id="WRL47010.1"/>
    </source>
</evidence>
<organism evidence="2 3">
    <name type="scientific">Aromatoleum evansii</name>
    <name type="common">Azoarcus evansii</name>
    <dbReference type="NCBI Taxonomy" id="59406"/>
    <lineage>
        <taxon>Bacteria</taxon>
        <taxon>Pseudomonadati</taxon>
        <taxon>Pseudomonadota</taxon>
        <taxon>Betaproteobacteria</taxon>
        <taxon>Rhodocyclales</taxon>
        <taxon>Rhodocyclaceae</taxon>
        <taxon>Aromatoleum</taxon>
    </lineage>
</organism>
<dbReference type="RefSeq" id="WP_407279656.1">
    <property type="nucleotide sequence ID" value="NZ_CP141259.1"/>
</dbReference>
<sequence length="122" mass="14357">MKSKTLKLLAAMITGGALIAATPAHADRDHWRDDGYREWRDHDRGHRHGHYKKFRDRERVVIRERIVERRPVVREYRYYERPIGYYAPAPVYAAPVYAPRIYPRDPAITIGVDIPPLVIPLR</sequence>
<name>A0ABZ1AMC7_AROEV</name>
<keyword evidence="3" id="KW-1185">Reference proteome</keyword>
<proteinExistence type="predicted"/>
<evidence type="ECO:0000313" key="3">
    <source>
        <dbReference type="Proteomes" id="UP001626593"/>
    </source>
</evidence>
<reference evidence="2 3" key="1">
    <citation type="submission" date="2023-12" db="EMBL/GenBank/DDBJ databases">
        <title>A. evansii MAY27, complete genome.</title>
        <authorList>
            <person name="Wang Y."/>
        </authorList>
    </citation>
    <scope>NUCLEOTIDE SEQUENCE [LARGE SCALE GENOMIC DNA]</scope>
    <source>
        <strain evidence="2 3">MAY27</strain>
    </source>
</reference>
<feature type="signal peptide" evidence="1">
    <location>
        <begin position="1"/>
        <end position="26"/>
    </location>
</feature>
<dbReference type="Proteomes" id="UP001626593">
    <property type="component" value="Chromosome"/>
</dbReference>
<protein>
    <recommendedName>
        <fullName evidence="4">Transmembrane protein</fullName>
    </recommendedName>
</protein>
<dbReference type="EMBL" id="CP141259">
    <property type="protein sequence ID" value="WRL47010.1"/>
    <property type="molecule type" value="Genomic_DNA"/>
</dbReference>
<gene>
    <name evidence="2" type="ORF">U5817_02840</name>
</gene>
<evidence type="ECO:0000256" key="1">
    <source>
        <dbReference type="SAM" id="SignalP"/>
    </source>
</evidence>
<feature type="chain" id="PRO_5047392483" description="Transmembrane protein" evidence="1">
    <location>
        <begin position="27"/>
        <end position="122"/>
    </location>
</feature>
<accession>A0ABZ1AMC7</accession>
<keyword evidence="1" id="KW-0732">Signal</keyword>